<accession>A0AA50CTA5</accession>
<keyword evidence="1" id="KW-0614">Plasmid</keyword>
<evidence type="ECO:0000313" key="2">
    <source>
        <dbReference type="Proteomes" id="UP001234585"/>
    </source>
</evidence>
<gene>
    <name evidence="1" type="ORF">Q9313_26845</name>
</gene>
<keyword evidence="2" id="KW-1185">Reference proteome</keyword>
<geneLocation type="plasmid" evidence="1 2">
    <name>unnamed4</name>
</geneLocation>
<reference evidence="1 2" key="1">
    <citation type="submission" date="2023-08" db="EMBL/GenBank/DDBJ databases">
        <title>Pathogen: clinical or host-associated sample.</title>
        <authorList>
            <person name="Hergert J."/>
            <person name="Casey R."/>
            <person name="Wagner J."/>
            <person name="Young E.L."/>
            <person name="Oakeson K.F."/>
        </authorList>
    </citation>
    <scope>NUCLEOTIDE SEQUENCE [LARGE SCALE GENOMIC DNA]</scope>
    <source>
        <strain evidence="1 2">1760953</strain>
        <plasmid evidence="1 2">unnamed4</plasmid>
    </source>
</reference>
<dbReference type="Proteomes" id="UP001234585">
    <property type="component" value="Plasmid unnamed4"/>
</dbReference>
<name>A0AA50CTA5_9HYPH</name>
<dbReference type="RefSeq" id="WP_306041210.1">
    <property type="nucleotide sequence ID" value="NZ_CP132306.1"/>
</dbReference>
<proteinExistence type="predicted"/>
<protein>
    <submittedName>
        <fullName evidence="1">Uncharacterized protein</fullName>
    </submittedName>
</protein>
<dbReference type="EMBL" id="CP132306">
    <property type="protein sequence ID" value="WLS01017.1"/>
    <property type="molecule type" value="Genomic_DNA"/>
</dbReference>
<dbReference type="AlphaFoldDB" id="A0AA50CTA5"/>
<organism evidence="1 2">
    <name type="scientific">Shinella sumterensis</name>
    <dbReference type="NCBI Taxonomy" id="1967501"/>
    <lineage>
        <taxon>Bacteria</taxon>
        <taxon>Pseudomonadati</taxon>
        <taxon>Pseudomonadota</taxon>
        <taxon>Alphaproteobacteria</taxon>
        <taxon>Hyphomicrobiales</taxon>
        <taxon>Rhizobiaceae</taxon>
        <taxon>Shinella</taxon>
    </lineage>
</organism>
<evidence type="ECO:0000313" key="1">
    <source>
        <dbReference type="EMBL" id="WLS01017.1"/>
    </source>
</evidence>
<sequence>MNDFNALKLIPIVVSFREDVAVREQACKSEFARSLHSTLLGMLDAMKVDLDREVEEEKALAPFLGTPEGDFYYRIYHVCTFFEHRWTAKGAISILDPIEELVVIEDDAFPFPVEYSEVPADEMEGLAEVIEMITQQTGVRFVAARV</sequence>